<evidence type="ECO:0000313" key="1">
    <source>
        <dbReference type="EMBL" id="GAA2426231.1"/>
    </source>
</evidence>
<dbReference type="Proteomes" id="UP001499986">
    <property type="component" value="Unassembled WGS sequence"/>
</dbReference>
<evidence type="ECO:0000313" key="2">
    <source>
        <dbReference type="Proteomes" id="UP001499986"/>
    </source>
</evidence>
<dbReference type="RefSeq" id="WP_346139500.1">
    <property type="nucleotide sequence ID" value="NZ_BAAASE010000017.1"/>
</dbReference>
<dbReference type="EMBL" id="BAAASE010000017">
    <property type="protein sequence ID" value="GAA2426231.1"/>
    <property type="molecule type" value="Genomic_DNA"/>
</dbReference>
<name>A0ABP5WIL4_9ACTN</name>
<keyword evidence="2" id="KW-1185">Reference proteome</keyword>
<accession>A0ABP5WIL4</accession>
<proteinExistence type="predicted"/>
<reference evidence="2" key="1">
    <citation type="journal article" date="2019" name="Int. J. Syst. Evol. Microbiol.">
        <title>The Global Catalogue of Microorganisms (GCM) 10K type strain sequencing project: providing services to taxonomists for standard genome sequencing and annotation.</title>
        <authorList>
            <consortium name="The Broad Institute Genomics Platform"/>
            <consortium name="The Broad Institute Genome Sequencing Center for Infectious Disease"/>
            <person name="Wu L."/>
            <person name="Ma J."/>
        </authorList>
    </citation>
    <scope>NUCLEOTIDE SEQUENCE [LARGE SCALE GENOMIC DNA]</scope>
    <source>
        <strain evidence="2">JCM 4358</strain>
    </source>
</reference>
<protein>
    <submittedName>
        <fullName evidence="1">Uncharacterized protein</fullName>
    </submittedName>
</protein>
<gene>
    <name evidence="1" type="ORF">GCM10010255_80620</name>
</gene>
<sequence>MAESLYDRYMKARAANRAHGETCTRCSPDARCDPGQRLYESFARLQDAYLAKQKQKRG</sequence>
<comment type="caution">
    <text evidence="1">The sequence shown here is derived from an EMBL/GenBank/DDBJ whole genome shotgun (WGS) entry which is preliminary data.</text>
</comment>
<organism evidence="1 2">
    <name type="scientific">Streptomyces coeruleofuscus</name>
    <dbReference type="NCBI Taxonomy" id="66879"/>
    <lineage>
        <taxon>Bacteria</taxon>
        <taxon>Bacillati</taxon>
        <taxon>Actinomycetota</taxon>
        <taxon>Actinomycetes</taxon>
        <taxon>Kitasatosporales</taxon>
        <taxon>Streptomycetaceae</taxon>
        <taxon>Streptomyces</taxon>
    </lineage>
</organism>